<sequence>MERLVLKRLREWKRSSYRKPLILKGVRQVGKTRLLKEFGARYYENAAYFNFDGNEEYKQFFETTKGVEHLLQNVTLPSGQKKRLRSVGQCFFDPDYRPVEWVVAQTQYEPLNDATLLRSPTLRYIFKEVETE</sequence>
<dbReference type="Gene3D" id="3.40.50.300">
    <property type="entry name" value="P-loop containing nucleotide triphosphate hydrolases"/>
    <property type="match status" value="1"/>
</dbReference>
<dbReference type="SUPFAM" id="SSF52540">
    <property type="entry name" value="P-loop containing nucleoside triphosphate hydrolases"/>
    <property type="match status" value="1"/>
</dbReference>
<dbReference type="InterPro" id="IPR027417">
    <property type="entry name" value="P-loop_NTPase"/>
</dbReference>
<gene>
    <name evidence="2" type="ORF">FYJ74_09950</name>
</gene>
<evidence type="ECO:0000313" key="2">
    <source>
        <dbReference type="EMBL" id="MST56353.1"/>
    </source>
</evidence>
<dbReference type="AlphaFoldDB" id="A0A6L5YE35"/>
<dbReference type="Proteomes" id="UP000473699">
    <property type="component" value="Unassembled WGS sequence"/>
</dbReference>
<dbReference type="InterPro" id="IPR041682">
    <property type="entry name" value="AAA_14"/>
</dbReference>
<protein>
    <submittedName>
        <fullName evidence="2">AAA family ATPase</fullName>
    </submittedName>
</protein>
<proteinExistence type="predicted"/>
<feature type="domain" description="AAA" evidence="1">
    <location>
        <begin position="18"/>
        <end position="67"/>
    </location>
</feature>
<reference evidence="2 3" key="1">
    <citation type="submission" date="2019-08" db="EMBL/GenBank/DDBJ databases">
        <title>In-depth cultivation of the pig gut microbiome towards novel bacterial diversity and tailored functional studies.</title>
        <authorList>
            <person name="Wylensek D."/>
            <person name="Hitch T.C.A."/>
            <person name="Clavel T."/>
        </authorList>
    </citation>
    <scope>NUCLEOTIDE SEQUENCE [LARGE SCALE GENOMIC DNA]</scope>
    <source>
        <strain evidence="2 3">SM-530-WT-4B</strain>
    </source>
</reference>
<evidence type="ECO:0000313" key="3">
    <source>
        <dbReference type="Proteomes" id="UP000473699"/>
    </source>
</evidence>
<keyword evidence="3" id="KW-1185">Reference proteome</keyword>
<dbReference type="Pfam" id="PF13173">
    <property type="entry name" value="AAA_14"/>
    <property type="match status" value="1"/>
</dbReference>
<dbReference type="EMBL" id="VUNH01000011">
    <property type="protein sequence ID" value="MST56353.1"/>
    <property type="molecule type" value="Genomic_DNA"/>
</dbReference>
<evidence type="ECO:0000259" key="1">
    <source>
        <dbReference type="Pfam" id="PF13173"/>
    </source>
</evidence>
<dbReference type="RefSeq" id="WP_154529435.1">
    <property type="nucleotide sequence ID" value="NZ_VUNH01000011.1"/>
</dbReference>
<name>A0A6L5YE35_9BACT</name>
<comment type="caution">
    <text evidence="2">The sequence shown here is derived from an EMBL/GenBank/DDBJ whole genome shotgun (WGS) entry which is preliminary data.</text>
</comment>
<accession>A0A6L5YE35</accession>
<organism evidence="2 3">
    <name type="scientific">Pyramidobacter porci</name>
    <dbReference type="NCBI Taxonomy" id="2605789"/>
    <lineage>
        <taxon>Bacteria</taxon>
        <taxon>Thermotogati</taxon>
        <taxon>Synergistota</taxon>
        <taxon>Synergistia</taxon>
        <taxon>Synergistales</taxon>
        <taxon>Dethiosulfovibrionaceae</taxon>
        <taxon>Pyramidobacter</taxon>
    </lineage>
</organism>